<name>A0ACC1SIY9_9HYPO</name>
<dbReference type="Proteomes" id="UP001148629">
    <property type="component" value="Unassembled WGS sequence"/>
</dbReference>
<sequence>MQNLSMPRGSPKFVRPIRALRTSGKVKVEDNLSNISLANVESSTKADIILDYGRCEGGFPVFAIASASAPKDHRQVAFQVTYSETIDGIDHETGELDFTILFVRFLRRVSVDLGVTGDGPFFLFSNAMDSYRVCLHHASTTNNTQIVKSRFTQASQRYQKITLMEPNTRLVFSKIGFQAVRPEASIKAKFHCSDETINRIWRDGVRTVDMCTVDREETVPFWDVTAQGTRVYGGHWAPCRQGTRWSNKRVTFQTKVEESGASWAVRMITNGLIFCLDARSRNLLAVEGLSNKSSILPSFERGSWRLPESLDLSGWLSIETLAVEDRLTVTIQGQTVATIAGIHVESMLGDNLINTGSVAFGGPPGWVALYRDLLVKDLDDQTLYENSLLHKDSERTYDDFQVGTNKLACTIDGAKRDRACFGGDVFVTGRSIAYSTADFDAWKGTIQLLLSHQNKDGYLGNLCPIQAPKHDGADEPPYYGHYSLTYALLLVVSIKDYWLSSGDQDLVERSFPQLQSQMDFTRRLLNQDGLVEAPPYLSMTWFPMGGPIFGISAGLNLAYFDALNAMASMSTDKEIESQYLSQAQHLKESMISVLWNQERGTMRAALSLAADGMFQDVNAYAVTLGVSPEHPQVVEHIFSSSDSLPPAFRCLDKWDKFGVTSPYASGFALEALIGKNEGTKAMELLFKVWGTMADQDNPNYSGAQWEAMKTDGTPFNHDVSLVHGWSTWPVFLLPRYLAGVYPQEAGWKRIGVEPVLAGLEAVEYSLETPQGHLRVGLYIEEQRNTGYSEKPTWAFWVSSLRDIGPGISGTSSAPASPPSMATIYQCQRQFTQAQTTLYSKDMDTQDILKSLTLEEKVRLLSGTPHDFVSIAGIPEKGIAPLKTADSISGIRPSTFDGALTTACFPNTACIASTWNTELLEKMGRELTRQAKIKHAQLILGPTINIQRDPRAGRNFECFSEDPLLSGYMGAAIVNGIQSQGFGACAKHFVCNDSETQRRYYNVDESPYGRTLREIYLAAWSFLLKRSNPAGIMTAYNKVDGTFCCDSEAIVADILRKEWGYEGIVMSDWFGTRSTVAAMKAGVDVEMPVPVFRGDKLAKAVTGGEISEQYIDASVSRLLDLRRGTKNAQSEGPEKSEIIKDTNEIARQLAQEGIILLKNENETLPLPKTDGLRVAVVGEYARKAVFTGGGSASCNPQYRQVPFDLLRETLPNPENIAYAAGVRTRRVIPVASPEIITTNQGQKGVELSYFNAGSDHPFLTEILEEASINLMAQRKPGLELAGSRIEMTTNLVPKTTGTHILALRHSGSFSVEVGGIQVLKGDAPDITTEQFLFNLRKLESRVELPMEAGKSYNVRIIMRSRQPVVGEPTPYGLTFAFEEQYSEDLAISEAVEVAKVSDITIIYAGRSEQYESEGFDLEEITLPENQVAMIKAVAAASKKTAVLLHCGNPIDISSFIDDVDAIVNMHFPGQEGPQAMVDILTGKINPSGRLTATWFKTLQDWPSFGNFPAKDNGDGNFVIKYAEGLEIGYRAPVPAARVQYPFGHGLSYTSFSYDELDVGLDDSTNPAVLKVNVRVTNTGSISGKEVVQIYISPPKYVADRRPARELKEFTKILLSPGESKQVPIKVDTTTFSSHWSDSSRAWTVDKGEYAVEVGGHRATFVI</sequence>
<organism evidence="1 2">
    <name type="scientific">Fusarium decemcellulare</name>
    <dbReference type="NCBI Taxonomy" id="57161"/>
    <lineage>
        <taxon>Eukaryota</taxon>
        <taxon>Fungi</taxon>
        <taxon>Dikarya</taxon>
        <taxon>Ascomycota</taxon>
        <taxon>Pezizomycotina</taxon>
        <taxon>Sordariomycetes</taxon>
        <taxon>Hypocreomycetidae</taxon>
        <taxon>Hypocreales</taxon>
        <taxon>Nectriaceae</taxon>
        <taxon>Fusarium</taxon>
        <taxon>Fusarium decemcellulare species complex</taxon>
    </lineage>
</organism>
<reference evidence="1" key="1">
    <citation type="submission" date="2022-08" db="EMBL/GenBank/DDBJ databases">
        <title>Genome Sequence of Fusarium decemcellulare.</title>
        <authorList>
            <person name="Buettner E."/>
        </authorList>
    </citation>
    <scope>NUCLEOTIDE SEQUENCE</scope>
    <source>
        <strain evidence="1">Babe19</strain>
    </source>
</reference>
<dbReference type="EMBL" id="JANRMS010000387">
    <property type="protein sequence ID" value="KAJ3540814.1"/>
    <property type="molecule type" value="Genomic_DNA"/>
</dbReference>
<evidence type="ECO:0000313" key="2">
    <source>
        <dbReference type="Proteomes" id="UP001148629"/>
    </source>
</evidence>
<protein>
    <submittedName>
        <fullName evidence="1">Uncharacterized protein</fullName>
    </submittedName>
</protein>
<keyword evidence="2" id="KW-1185">Reference proteome</keyword>
<evidence type="ECO:0000313" key="1">
    <source>
        <dbReference type="EMBL" id="KAJ3540814.1"/>
    </source>
</evidence>
<gene>
    <name evidence="1" type="ORF">NM208_g4892</name>
</gene>
<proteinExistence type="predicted"/>
<accession>A0ACC1SIY9</accession>
<comment type="caution">
    <text evidence="1">The sequence shown here is derived from an EMBL/GenBank/DDBJ whole genome shotgun (WGS) entry which is preliminary data.</text>
</comment>